<feature type="compositionally biased region" description="Acidic residues" evidence="1">
    <location>
        <begin position="1"/>
        <end position="11"/>
    </location>
</feature>
<feature type="region of interest" description="Disordered" evidence="1">
    <location>
        <begin position="1"/>
        <end position="34"/>
    </location>
</feature>
<dbReference type="AlphaFoldDB" id="A0A8J2LZS3"/>
<evidence type="ECO:0000313" key="4">
    <source>
        <dbReference type="Proteomes" id="UP000746747"/>
    </source>
</evidence>
<feature type="compositionally biased region" description="Basic and acidic residues" evidence="1">
    <location>
        <begin position="125"/>
        <end position="144"/>
    </location>
</feature>
<reference evidence="3" key="1">
    <citation type="submission" date="2021-09" db="EMBL/GenBank/DDBJ databases">
        <authorList>
            <consortium name="Pathogen Informatics"/>
        </authorList>
    </citation>
    <scope>NUCLEOTIDE SEQUENCE</scope>
</reference>
<gene>
    <name evidence="3" type="ORF">CJOHNSTONI_LOCUS6345</name>
</gene>
<protein>
    <recommendedName>
        <fullName evidence="2">Chromo domain-containing protein</fullName>
    </recommendedName>
</protein>
<comment type="caution">
    <text evidence="3">The sequence shown here is derived from an EMBL/GenBank/DDBJ whole genome shotgun (WGS) entry which is preliminary data.</text>
</comment>
<accession>A0A8J2LZS3</accession>
<sequence>MKIFDSSDDETDSTRLELEISESSSSITDDDESNTLPDGVFIVQEIVDHKCYGELRRKKLIDRRNISYNSPFFRVHWKGFPGQDTWEPLQSIQHVEVLKQYARKHNLIHLIPPNSDSSETDSSDTDEKSKEEGRRRDSETDNEKYRRKKSKILIDSETEEKNDEIVNSRRNKRKCQRHDYNDVVKYPRRIDCKKTWWFRCNEKRKFDRPKLFTNERKCDVSCTSTYQDGKKRPKRENNHIPRRPIRKYIEMTTDGFTATTNRTRSVSPIIDKALRKQQLYDMIDDEEFRDDQNFLKGTKISSAIAQSELAFVAKKLEEGCVLRMFWMKIHNYNLRSSLQQIRKAKAYELDCILLYD</sequence>
<feature type="domain" description="Chromo" evidence="2">
    <location>
        <begin position="41"/>
        <end position="113"/>
    </location>
</feature>
<dbReference type="PROSITE" id="PS50013">
    <property type="entry name" value="CHROMO_2"/>
    <property type="match status" value="1"/>
</dbReference>
<dbReference type="SMART" id="SM00298">
    <property type="entry name" value="CHROMO"/>
    <property type="match status" value="1"/>
</dbReference>
<dbReference type="InterPro" id="IPR000953">
    <property type="entry name" value="Chromo/chromo_shadow_dom"/>
</dbReference>
<proteinExistence type="predicted"/>
<evidence type="ECO:0000313" key="3">
    <source>
        <dbReference type="EMBL" id="CAG9536424.1"/>
    </source>
</evidence>
<dbReference type="OrthoDB" id="5827447at2759"/>
<dbReference type="SUPFAM" id="SSF54160">
    <property type="entry name" value="Chromo domain-like"/>
    <property type="match status" value="1"/>
</dbReference>
<keyword evidence="4" id="KW-1185">Reference proteome</keyword>
<dbReference type="Gene3D" id="2.40.50.40">
    <property type="match status" value="1"/>
</dbReference>
<organism evidence="3 4">
    <name type="scientific">Cercopithifilaria johnstoni</name>
    <dbReference type="NCBI Taxonomy" id="2874296"/>
    <lineage>
        <taxon>Eukaryota</taxon>
        <taxon>Metazoa</taxon>
        <taxon>Ecdysozoa</taxon>
        <taxon>Nematoda</taxon>
        <taxon>Chromadorea</taxon>
        <taxon>Rhabditida</taxon>
        <taxon>Spirurina</taxon>
        <taxon>Spiruromorpha</taxon>
        <taxon>Filarioidea</taxon>
        <taxon>Onchocercidae</taxon>
        <taxon>Cercopithifilaria</taxon>
    </lineage>
</organism>
<evidence type="ECO:0000256" key="1">
    <source>
        <dbReference type="SAM" id="MobiDB-lite"/>
    </source>
</evidence>
<evidence type="ECO:0000259" key="2">
    <source>
        <dbReference type="PROSITE" id="PS50013"/>
    </source>
</evidence>
<dbReference type="InterPro" id="IPR016197">
    <property type="entry name" value="Chromo-like_dom_sf"/>
</dbReference>
<name>A0A8J2LZS3_9BILA</name>
<dbReference type="Proteomes" id="UP000746747">
    <property type="component" value="Unassembled WGS sequence"/>
</dbReference>
<feature type="region of interest" description="Disordered" evidence="1">
    <location>
        <begin position="109"/>
        <end position="149"/>
    </location>
</feature>
<dbReference type="EMBL" id="CAKAEH010001451">
    <property type="protein sequence ID" value="CAG9536424.1"/>
    <property type="molecule type" value="Genomic_DNA"/>
</dbReference>